<keyword evidence="3" id="KW-0378">Hydrolase</keyword>
<keyword evidence="5" id="KW-0812">Transmembrane</keyword>
<evidence type="ECO:0000256" key="3">
    <source>
        <dbReference type="ARBA" id="ARBA00022801"/>
    </source>
</evidence>
<gene>
    <name evidence="6" type="ORF">D5086_0000103340</name>
</gene>
<name>A0A4U5QIL7_POPAL</name>
<keyword evidence="5" id="KW-0472">Membrane</keyword>
<sequence>MAPCSSHLLWNGFFLNIIILSSISCTIGCYTAIFSFGDSLADTGNLVHMPQPGKLPPFVFPPYGETFFNHATGRCSNGRLVIDFIAEYLGLPFVPPYFGGSMKIFKEAGVNFAVAGATALDTAFLQERGIMNKLTNTSLDVQLGLFKQLLPALSSDHKKLLGNSLILLGEIGGNDYNHAFFGGVSTESIQDLVPYVVNIIGQAIKELIELGAITILVPGNLPIELKQIQKLYPHAKIIYADYYNAVMPLYHSPNQFGFTGGVLRACCGWGGTYNYNSSVECGNPLASVCDDPSLYMNWDGIHYTEAAYKLIFESVIEGSYSFPSFEALCNLDGKYFNHK</sequence>
<protein>
    <recommendedName>
        <fullName evidence="7">GDSL esterase/lipase</fullName>
    </recommendedName>
</protein>
<accession>A0A4U5QIL7</accession>
<evidence type="ECO:0008006" key="7">
    <source>
        <dbReference type="Google" id="ProtNLM"/>
    </source>
</evidence>
<dbReference type="EMBL" id="RCHU01000297">
    <property type="protein sequence ID" value="TKS08425.1"/>
    <property type="molecule type" value="Genomic_DNA"/>
</dbReference>
<comment type="similarity">
    <text evidence="1">Belongs to the 'GDSL' lipolytic enzyme family.</text>
</comment>
<evidence type="ECO:0000256" key="2">
    <source>
        <dbReference type="ARBA" id="ARBA00022729"/>
    </source>
</evidence>
<dbReference type="PANTHER" id="PTHR22835">
    <property type="entry name" value="ZINC FINGER FYVE DOMAIN CONTAINING PROTEIN"/>
    <property type="match status" value="1"/>
</dbReference>
<dbReference type="InterPro" id="IPR035669">
    <property type="entry name" value="SGNH_plant_lipase-like"/>
</dbReference>
<comment type="caution">
    <text evidence="6">The sequence shown here is derived from an EMBL/GenBank/DDBJ whole genome shotgun (WGS) entry which is preliminary data.</text>
</comment>
<dbReference type="STRING" id="43335.A0A4U5QIL7"/>
<evidence type="ECO:0000313" key="6">
    <source>
        <dbReference type="EMBL" id="TKS08425.1"/>
    </source>
</evidence>
<dbReference type="AlphaFoldDB" id="A0A4U5QIL7"/>
<dbReference type="InterPro" id="IPR001087">
    <property type="entry name" value="GDSL"/>
</dbReference>
<dbReference type="Pfam" id="PF00657">
    <property type="entry name" value="Lipase_GDSL"/>
    <property type="match status" value="1"/>
</dbReference>
<dbReference type="InterPro" id="IPR036514">
    <property type="entry name" value="SGNH_hydro_sf"/>
</dbReference>
<proteinExistence type="inferred from homology"/>
<reference evidence="6" key="1">
    <citation type="submission" date="2018-10" db="EMBL/GenBank/DDBJ databases">
        <title>Population genomic analysis revealed the cold adaptation of white poplar.</title>
        <authorList>
            <person name="Liu Y.-J."/>
        </authorList>
    </citation>
    <scope>NUCLEOTIDE SEQUENCE [LARGE SCALE GENOMIC DNA]</scope>
    <source>
        <strain evidence="6">PAL-ZL1</strain>
    </source>
</reference>
<dbReference type="CDD" id="cd01837">
    <property type="entry name" value="SGNH_plant_lipase_like"/>
    <property type="match status" value="1"/>
</dbReference>
<feature type="transmembrane region" description="Helical" evidence="5">
    <location>
        <begin position="12"/>
        <end position="33"/>
    </location>
</feature>
<keyword evidence="4" id="KW-0325">Glycoprotein</keyword>
<organism evidence="6">
    <name type="scientific">Populus alba</name>
    <name type="common">White poplar</name>
    <dbReference type="NCBI Taxonomy" id="43335"/>
    <lineage>
        <taxon>Eukaryota</taxon>
        <taxon>Viridiplantae</taxon>
        <taxon>Streptophyta</taxon>
        <taxon>Embryophyta</taxon>
        <taxon>Tracheophyta</taxon>
        <taxon>Spermatophyta</taxon>
        <taxon>Magnoliopsida</taxon>
        <taxon>eudicotyledons</taxon>
        <taxon>Gunneridae</taxon>
        <taxon>Pentapetalae</taxon>
        <taxon>rosids</taxon>
        <taxon>fabids</taxon>
        <taxon>Malpighiales</taxon>
        <taxon>Salicaceae</taxon>
        <taxon>Saliceae</taxon>
        <taxon>Populus</taxon>
    </lineage>
</organism>
<evidence type="ECO:0000256" key="1">
    <source>
        <dbReference type="ARBA" id="ARBA00008668"/>
    </source>
</evidence>
<keyword evidence="5" id="KW-1133">Transmembrane helix</keyword>
<evidence type="ECO:0000256" key="4">
    <source>
        <dbReference type="ARBA" id="ARBA00023180"/>
    </source>
</evidence>
<dbReference type="PANTHER" id="PTHR22835:SF683">
    <property type="entry name" value="OS05G0506800 PROTEIN"/>
    <property type="match status" value="1"/>
</dbReference>
<dbReference type="Gene3D" id="3.40.50.1110">
    <property type="entry name" value="SGNH hydrolase"/>
    <property type="match status" value="1"/>
</dbReference>
<evidence type="ECO:0000256" key="5">
    <source>
        <dbReference type="SAM" id="Phobius"/>
    </source>
</evidence>
<dbReference type="SUPFAM" id="SSF52266">
    <property type="entry name" value="SGNH hydrolase"/>
    <property type="match status" value="1"/>
</dbReference>
<dbReference type="GO" id="GO:0016788">
    <property type="term" value="F:hydrolase activity, acting on ester bonds"/>
    <property type="evidence" value="ECO:0007669"/>
    <property type="project" value="InterPro"/>
</dbReference>
<keyword evidence="2" id="KW-0732">Signal</keyword>